<comment type="pathway">
    <text evidence="7">tRNA modification; N(7)-methylguanine-tRNA biosynthesis.</text>
</comment>
<comment type="similarity">
    <text evidence="7">Belongs to the class I-like SAM-binding methyltransferase superfamily. TrmB family.</text>
</comment>
<dbReference type="STRING" id="1120977.GCA_000619845_00369"/>
<feature type="binding site" evidence="7">
    <location>
        <begin position="248"/>
        <end position="251"/>
    </location>
    <ligand>
        <name>substrate</name>
    </ligand>
</feature>
<feature type="binding site" evidence="7">
    <location>
        <position position="101"/>
    </location>
    <ligand>
        <name>S-adenosyl-L-methionine</name>
        <dbReference type="ChEBI" id="CHEBI:59789"/>
    </ligand>
</feature>
<evidence type="ECO:0000256" key="7">
    <source>
        <dbReference type="HAMAP-Rule" id="MF_01057"/>
    </source>
</evidence>
<dbReference type="OrthoDB" id="9802090at2"/>
<gene>
    <name evidence="7 9" type="primary">trmB</name>
    <name evidence="9" type="ORF">E2B99_08480</name>
</gene>
<evidence type="ECO:0000313" key="10">
    <source>
        <dbReference type="Proteomes" id="UP000297834"/>
    </source>
</evidence>
<protein>
    <recommendedName>
        <fullName evidence="7">tRNA (guanine-N(7)-)-methyltransferase</fullName>
        <ecNumber evidence="7">2.1.1.33</ecNumber>
    </recommendedName>
    <alternativeName>
        <fullName evidence="7">tRNA (guanine(46)-N(7))-methyltransferase</fullName>
    </alternativeName>
    <alternativeName>
        <fullName evidence="7">tRNA(m7G46)-methyltransferase</fullName>
    </alternativeName>
</protein>
<keyword evidence="4 7" id="KW-0808">Transferase</keyword>
<dbReference type="GO" id="GO:0008176">
    <property type="term" value="F:tRNA (guanine(46)-N7)-methyltransferase activity"/>
    <property type="evidence" value="ECO:0007669"/>
    <property type="project" value="UniProtKB-UniRule"/>
</dbReference>
<dbReference type="UniPathway" id="UPA00989"/>
<feature type="binding site" evidence="7">
    <location>
        <position position="175"/>
    </location>
    <ligand>
        <name>S-adenosyl-L-methionine</name>
        <dbReference type="ChEBI" id="CHEBI:59789"/>
    </ligand>
</feature>
<dbReference type="GO" id="GO:0043527">
    <property type="term" value="C:tRNA methyltransferase complex"/>
    <property type="evidence" value="ECO:0007669"/>
    <property type="project" value="TreeGrafter"/>
</dbReference>
<evidence type="ECO:0000256" key="6">
    <source>
        <dbReference type="ARBA" id="ARBA00022694"/>
    </source>
</evidence>
<evidence type="ECO:0000256" key="8">
    <source>
        <dbReference type="SAM" id="MobiDB-lite"/>
    </source>
</evidence>
<dbReference type="InterPro" id="IPR003358">
    <property type="entry name" value="tRNA_(Gua-N-7)_MeTrfase_Trmb"/>
</dbReference>
<sequence>MTQPSTPPNQQQSDQQYPQEPIQLAEQPDRPDGNDQAQSAKDGTAENGRAHRSVLTFMRRSSPLNTSQAKALEDYQHLIVEAPIHDARQLFEHPEHPLTVEIGFGMGRSLVLMAQAAPERNFLGIEVHVPGIAQCVYEAGMAGLTNLRVMDADALEVLKGLPDGSIDRLQLYFPDPWQKKKHFKRRFVSHERMPLVEQKLATGGWFHAATDWEHYAEWMLDVLDNRPALKNVYGKGNAAPRPDWRPETKFERRGHEAGHGVWDFIFEKI</sequence>
<keyword evidence="10" id="KW-1185">Reference proteome</keyword>
<comment type="caution">
    <text evidence="9">The sequence shown here is derived from an EMBL/GenBank/DDBJ whole genome shotgun (WGS) entry which is preliminary data.</text>
</comment>
<evidence type="ECO:0000256" key="2">
    <source>
        <dbReference type="ARBA" id="ARBA00003015"/>
    </source>
</evidence>
<dbReference type="Pfam" id="PF02390">
    <property type="entry name" value="Methyltransf_4"/>
    <property type="match status" value="1"/>
</dbReference>
<dbReference type="PANTHER" id="PTHR23417:SF14">
    <property type="entry name" value="PENTACOTRIPEPTIDE-REPEAT REGION OF PRORP DOMAIN-CONTAINING PROTEIN"/>
    <property type="match status" value="1"/>
</dbReference>
<comment type="catalytic activity">
    <reaction evidence="1 7">
        <text>guanosine(46) in tRNA + S-adenosyl-L-methionine = N(7)-methylguanosine(46) in tRNA + S-adenosyl-L-homocysteine</text>
        <dbReference type="Rhea" id="RHEA:42708"/>
        <dbReference type="Rhea" id="RHEA-COMP:10188"/>
        <dbReference type="Rhea" id="RHEA-COMP:10189"/>
        <dbReference type="ChEBI" id="CHEBI:57856"/>
        <dbReference type="ChEBI" id="CHEBI:59789"/>
        <dbReference type="ChEBI" id="CHEBI:74269"/>
        <dbReference type="ChEBI" id="CHEBI:74480"/>
        <dbReference type="EC" id="2.1.1.33"/>
    </reaction>
</comment>
<accession>A0A4Y7XBI9</accession>
<evidence type="ECO:0000256" key="3">
    <source>
        <dbReference type="ARBA" id="ARBA00022603"/>
    </source>
</evidence>
<dbReference type="PANTHER" id="PTHR23417">
    <property type="entry name" value="3-DEOXY-D-MANNO-OCTULOSONIC-ACID TRANSFERASE/TRNA GUANINE-N 7 - -METHYLTRANSFERASE"/>
    <property type="match status" value="1"/>
</dbReference>
<keyword evidence="5 7" id="KW-0949">S-adenosyl-L-methionine</keyword>
<feature type="region of interest" description="Disordered" evidence="8">
    <location>
        <begin position="1"/>
        <end position="63"/>
    </location>
</feature>
<feature type="compositionally biased region" description="Low complexity" evidence="8">
    <location>
        <begin position="1"/>
        <end position="23"/>
    </location>
</feature>
<keyword evidence="3 7" id="KW-0489">Methyltransferase</keyword>
<name>A0A4Y7XBI9_9GAMM</name>
<feature type="binding site" evidence="7">
    <location>
        <position position="153"/>
    </location>
    <ligand>
        <name>S-adenosyl-L-methionine</name>
        <dbReference type="ChEBI" id="CHEBI:59789"/>
    </ligand>
</feature>
<dbReference type="Gene3D" id="3.40.50.150">
    <property type="entry name" value="Vaccinia Virus protein VP39"/>
    <property type="match status" value="1"/>
</dbReference>
<dbReference type="HAMAP" id="MF_01057">
    <property type="entry name" value="tRNA_methyltr_TrmB"/>
    <property type="match status" value="1"/>
</dbReference>
<dbReference type="NCBIfam" id="TIGR00091">
    <property type="entry name" value="tRNA (guanosine(46)-N7)-methyltransferase TrmB"/>
    <property type="match status" value="1"/>
</dbReference>
<dbReference type="InterPro" id="IPR029063">
    <property type="entry name" value="SAM-dependent_MTases_sf"/>
</dbReference>
<dbReference type="AlphaFoldDB" id="A0A4Y7XBI9"/>
<dbReference type="SUPFAM" id="SSF53335">
    <property type="entry name" value="S-adenosyl-L-methionine-dependent methyltransferases"/>
    <property type="match status" value="1"/>
</dbReference>
<feature type="binding site" evidence="7">
    <location>
        <position position="211"/>
    </location>
    <ligand>
        <name>substrate</name>
    </ligand>
</feature>
<evidence type="ECO:0000256" key="1">
    <source>
        <dbReference type="ARBA" id="ARBA00000142"/>
    </source>
</evidence>
<evidence type="ECO:0000256" key="5">
    <source>
        <dbReference type="ARBA" id="ARBA00022691"/>
    </source>
</evidence>
<keyword evidence="6 7" id="KW-0819">tRNA processing</keyword>
<feature type="binding site" evidence="7">
    <location>
        <position position="179"/>
    </location>
    <ligand>
        <name>substrate</name>
    </ligand>
</feature>
<evidence type="ECO:0000256" key="4">
    <source>
        <dbReference type="ARBA" id="ARBA00022679"/>
    </source>
</evidence>
<dbReference type="EC" id="2.1.1.33" evidence="7"/>
<dbReference type="Proteomes" id="UP000297834">
    <property type="component" value="Unassembled WGS sequence"/>
</dbReference>
<dbReference type="EMBL" id="SNTY01000030">
    <property type="protein sequence ID" value="TEU26139.1"/>
    <property type="molecule type" value="Genomic_DNA"/>
</dbReference>
<comment type="caution">
    <text evidence="7">Lacks conserved residue(s) required for the propagation of feature annotation.</text>
</comment>
<feature type="binding site" evidence="7">
    <location>
        <position position="126"/>
    </location>
    <ligand>
        <name>S-adenosyl-L-methionine</name>
        <dbReference type="ChEBI" id="CHEBI:59789"/>
    </ligand>
</feature>
<evidence type="ECO:0000313" key="9">
    <source>
        <dbReference type="EMBL" id="TEU26139.1"/>
    </source>
</evidence>
<dbReference type="RefSeq" id="WP_134244574.1">
    <property type="nucleotide sequence ID" value="NZ_SNTY01000030.1"/>
</dbReference>
<comment type="function">
    <text evidence="2 7">Catalyzes the formation of N(7)-methylguanine at position 46 (m7G46) in tRNA.</text>
</comment>
<reference evidence="9 10" key="1">
    <citation type="submission" date="2019-03" db="EMBL/GenBank/DDBJ databases">
        <title>Alkanindiges illinoisensis: a potential pathogenic isolated from ascites of a gastric cancer patient with abdominal metastasis.</title>
        <authorList>
            <person name="Hu X."/>
            <person name="Yang B."/>
            <person name="Yan X."/>
            <person name="Lin L."/>
            <person name="Zhao H."/>
            <person name="Zhou F."/>
            <person name="Su B."/>
            <person name="Chen J."/>
            <person name="Rui Y."/>
            <person name="Wang Q."/>
            <person name="Zheng L."/>
        </authorList>
    </citation>
    <scope>NUCLEOTIDE SEQUENCE [LARGE SCALE GENOMIC DNA]</scope>
    <source>
        <strain evidence="9 10">NFYY 23406</strain>
    </source>
</reference>
<dbReference type="PROSITE" id="PS51625">
    <property type="entry name" value="SAM_MT_TRMB"/>
    <property type="match status" value="1"/>
</dbReference>
<dbReference type="InterPro" id="IPR055361">
    <property type="entry name" value="tRNA_methyltr_TrmB_bact"/>
</dbReference>
<organism evidence="9 10">
    <name type="scientific">Alkanindiges illinoisensis</name>
    <dbReference type="NCBI Taxonomy" id="197183"/>
    <lineage>
        <taxon>Bacteria</taxon>
        <taxon>Pseudomonadati</taxon>
        <taxon>Pseudomonadota</taxon>
        <taxon>Gammaproteobacteria</taxon>
        <taxon>Moraxellales</taxon>
        <taxon>Moraxellaceae</taxon>
        <taxon>Alkanindiges</taxon>
    </lineage>
</organism>
<proteinExistence type="inferred from homology"/>